<reference evidence="6" key="2">
    <citation type="submission" date="2023-01" db="EMBL/GenBank/DDBJ databases">
        <authorList>
            <person name="Sun Q."/>
            <person name="Evtushenko L."/>
        </authorList>
    </citation>
    <scope>NUCLEOTIDE SEQUENCE</scope>
    <source>
        <strain evidence="6">VKM Ac-1321</strain>
    </source>
</reference>
<dbReference type="GO" id="GO:0004674">
    <property type="term" value="F:protein serine/threonine kinase activity"/>
    <property type="evidence" value="ECO:0007669"/>
    <property type="project" value="TreeGrafter"/>
</dbReference>
<evidence type="ECO:0000256" key="4">
    <source>
        <dbReference type="ARBA" id="ARBA00022840"/>
    </source>
</evidence>
<dbReference type="PANTHER" id="PTHR43289">
    <property type="entry name" value="MITOGEN-ACTIVATED PROTEIN KINASE KINASE KINASE 20-RELATED"/>
    <property type="match status" value="1"/>
</dbReference>
<dbReference type="Gene3D" id="2.60.40.290">
    <property type="match status" value="1"/>
</dbReference>
<dbReference type="PROSITE" id="PS50011">
    <property type="entry name" value="PROTEIN_KINASE_DOM"/>
    <property type="match status" value="1"/>
</dbReference>
<keyword evidence="2" id="KW-0547">Nucleotide-binding</keyword>
<dbReference type="InterPro" id="IPR011009">
    <property type="entry name" value="Kinase-like_dom_sf"/>
</dbReference>
<evidence type="ECO:0000256" key="1">
    <source>
        <dbReference type="ARBA" id="ARBA00022679"/>
    </source>
</evidence>
<reference evidence="6" key="1">
    <citation type="journal article" date="2014" name="Int. J. Syst. Evol. Microbiol.">
        <title>Complete genome sequence of Corynebacterium casei LMG S-19264T (=DSM 44701T), isolated from a smear-ripened cheese.</title>
        <authorList>
            <consortium name="US DOE Joint Genome Institute (JGI-PGF)"/>
            <person name="Walter F."/>
            <person name="Albersmeier A."/>
            <person name="Kalinowski J."/>
            <person name="Ruckert C."/>
        </authorList>
    </citation>
    <scope>NUCLEOTIDE SEQUENCE</scope>
    <source>
        <strain evidence="6">VKM Ac-1321</strain>
    </source>
</reference>
<dbReference type="AlphaFoldDB" id="A0A9W6KFE8"/>
<name>A0A9W6KFE8_9ACTN</name>
<dbReference type="InterPro" id="IPR000719">
    <property type="entry name" value="Prot_kinase_dom"/>
</dbReference>
<dbReference type="InterPro" id="IPR008271">
    <property type="entry name" value="Ser/Thr_kinase_AS"/>
</dbReference>
<dbReference type="SMART" id="SM00220">
    <property type="entry name" value="S_TKc"/>
    <property type="match status" value="1"/>
</dbReference>
<keyword evidence="1" id="KW-0808">Transferase</keyword>
<evidence type="ECO:0000256" key="3">
    <source>
        <dbReference type="ARBA" id="ARBA00022777"/>
    </source>
</evidence>
<dbReference type="EMBL" id="BSFP01000005">
    <property type="protein sequence ID" value="GLK99886.1"/>
    <property type="molecule type" value="Genomic_DNA"/>
</dbReference>
<dbReference type="CDD" id="cd14014">
    <property type="entry name" value="STKc_PknB_like"/>
    <property type="match status" value="1"/>
</dbReference>
<sequence>MSSIARRYRLMSQAGSGGMAEVWRAVDTRLDRTVAVKLLLPDLAGSARARERAVTEAKAAARINHPNVAAVYDAGHRRRGLGRPVPYLVMEYVDGETLDHRLQGPGSFRWSDAVRIAAQVAEGLAAAHRHRVVHRDIKPGNIMLTRSQVKVVDFGLASIIDTVMGGPTHLLLGTPEYMAPEQLHGGPVTAATDVYALGVVMYHMLTGRLPWTGATRQTLIRERRASKGVILPPMADVPAEIVATLDACLAEDPSLRPSSRHVTEVLRRTLARHADEPEPESGRITADVDVREPERPRHPCTVPWRTSTDRARRRPAVFLAVGVLIAVGAWLRPLWPTPVATAGPPPDEGAGACSVRYVGHRTLTTFTANLSVTGDAPPAWVLQFAAAPGQRVTRAYGSVVSQSGSLVAVTGLGPLGGATPVEVTLTGALDQPDPGFPAGFELDGISCQREVFISTAAAAEAAHPGGDQS</sequence>
<evidence type="ECO:0000256" key="2">
    <source>
        <dbReference type="ARBA" id="ARBA00022741"/>
    </source>
</evidence>
<dbReference type="GO" id="GO:0030247">
    <property type="term" value="F:polysaccharide binding"/>
    <property type="evidence" value="ECO:0007669"/>
    <property type="project" value="InterPro"/>
</dbReference>
<proteinExistence type="predicted"/>
<accession>A0A9W6KFE8</accession>
<dbReference type="Proteomes" id="UP001143480">
    <property type="component" value="Unassembled WGS sequence"/>
</dbReference>
<keyword evidence="7" id="KW-1185">Reference proteome</keyword>
<organism evidence="6 7">
    <name type="scientific">Dactylosporangium matsuzakiense</name>
    <dbReference type="NCBI Taxonomy" id="53360"/>
    <lineage>
        <taxon>Bacteria</taxon>
        <taxon>Bacillati</taxon>
        <taxon>Actinomycetota</taxon>
        <taxon>Actinomycetes</taxon>
        <taxon>Micromonosporales</taxon>
        <taxon>Micromonosporaceae</taxon>
        <taxon>Dactylosporangium</taxon>
    </lineage>
</organism>
<dbReference type="Pfam" id="PF00069">
    <property type="entry name" value="Pkinase"/>
    <property type="match status" value="1"/>
</dbReference>
<gene>
    <name evidence="6" type="ORF">GCM10017581_016270</name>
</gene>
<dbReference type="GO" id="GO:0004553">
    <property type="term" value="F:hydrolase activity, hydrolyzing O-glycosyl compounds"/>
    <property type="evidence" value="ECO:0007669"/>
    <property type="project" value="InterPro"/>
</dbReference>
<dbReference type="Gene3D" id="1.10.510.10">
    <property type="entry name" value="Transferase(Phosphotransferase) domain 1"/>
    <property type="match status" value="1"/>
</dbReference>
<protein>
    <recommendedName>
        <fullName evidence="5">Protein kinase domain-containing protein</fullName>
    </recommendedName>
</protein>
<evidence type="ECO:0000313" key="7">
    <source>
        <dbReference type="Proteomes" id="UP001143480"/>
    </source>
</evidence>
<dbReference type="GO" id="GO:0005524">
    <property type="term" value="F:ATP binding"/>
    <property type="evidence" value="ECO:0007669"/>
    <property type="project" value="UniProtKB-KW"/>
</dbReference>
<keyword evidence="4" id="KW-0067">ATP-binding</keyword>
<dbReference type="Gene3D" id="3.30.200.20">
    <property type="entry name" value="Phosphorylase Kinase, domain 1"/>
    <property type="match status" value="1"/>
</dbReference>
<dbReference type="RefSeq" id="WP_261959780.1">
    <property type="nucleotide sequence ID" value="NZ_BAAAXA010000001.1"/>
</dbReference>
<feature type="domain" description="Protein kinase" evidence="5">
    <location>
        <begin position="8"/>
        <end position="270"/>
    </location>
</feature>
<dbReference type="SUPFAM" id="SSF56112">
    <property type="entry name" value="Protein kinase-like (PK-like)"/>
    <property type="match status" value="1"/>
</dbReference>
<evidence type="ECO:0000313" key="6">
    <source>
        <dbReference type="EMBL" id="GLK99886.1"/>
    </source>
</evidence>
<dbReference type="PROSITE" id="PS00108">
    <property type="entry name" value="PROTEIN_KINASE_ST"/>
    <property type="match status" value="1"/>
</dbReference>
<dbReference type="InterPro" id="IPR012291">
    <property type="entry name" value="CBM2_carb-bd_dom_sf"/>
</dbReference>
<keyword evidence="3" id="KW-0418">Kinase</keyword>
<dbReference type="PANTHER" id="PTHR43289:SF34">
    <property type="entry name" value="SERINE_THREONINE-PROTEIN KINASE YBDM-RELATED"/>
    <property type="match status" value="1"/>
</dbReference>
<comment type="caution">
    <text evidence="6">The sequence shown here is derived from an EMBL/GenBank/DDBJ whole genome shotgun (WGS) entry which is preliminary data.</text>
</comment>
<evidence type="ECO:0000259" key="5">
    <source>
        <dbReference type="PROSITE" id="PS50011"/>
    </source>
</evidence>